<dbReference type="SUPFAM" id="SSF52540">
    <property type="entry name" value="P-loop containing nucleoside triphosphate hydrolases"/>
    <property type="match status" value="1"/>
</dbReference>
<evidence type="ECO:0000313" key="1">
    <source>
        <dbReference type="EMBL" id="NUB46501.1"/>
    </source>
</evidence>
<keyword evidence="2" id="KW-1185">Reference proteome</keyword>
<dbReference type="GO" id="GO:0016020">
    <property type="term" value="C:membrane"/>
    <property type="evidence" value="ECO:0007669"/>
    <property type="project" value="InterPro"/>
</dbReference>
<dbReference type="InterPro" id="IPR005331">
    <property type="entry name" value="Sulfotransferase"/>
</dbReference>
<dbReference type="EMBL" id="WHUT02000016">
    <property type="protein sequence ID" value="NUB46501.1"/>
    <property type="molecule type" value="Genomic_DNA"/>
</dbReference>
<reference evidence="1" key="1">
    <citation type="submission" date="2020-05" db="EMBL/GenBank/DDBJ databases">
        <title>Fertoebacter nigrum gen. nov., sp. nov., a new member of the family Rhodobacteraceae.</title>
        <authorList>
            <person name="Szuroczki S."/>
            <person name="Abbaszade G."/>
            <person name="Buni D."/>
            <person name="Schumann P."/>
            <person name="Toth E."/>
        </authorList>
    </citation>
    <scope>NUCLEOTIDE SEQUENCE</scope>
    <source>
        <strain evidence="1">RG-N-1a</strain>
    </source>
</reference>
<organism evidence="1 2">
    <name type="scientific">Fertoeibacter niger</name>
    <dbReference type="NCBI Taxonomy" id="2656921"/>
    <lineage>
        <taxon>Bacteria</taxon>
        <taxon>Pseudomonadati</taxon>
        <taxon>Pseudomonadota</taxon>
        <taxon>Alphaproteobacteria</taxon>
        <taxon>Rhodobacterales</taxon>
        <taxon>Paracoccaceae</taxon>
        <taxon>Fertoeibacter</taxon>
    </lineage>
</organism>
<comment type="caution">
    <text evidence="1">The sequence shown here is derived from an EMBL/GenBank/DDBJ whole genome shotgun (WGS) entry which is preliminary data.</text>
</comment>
<evidence type="ECO:0000313" key="2">
    <source>
        <dbReference type="Proteomes" id="UP000484076"/>
    </source>
</evidence>
<sequence length="257" mass="28612">MTARSAQPIVFLHIPKTAGQTIHNQLAQMVGRDAVSPVRVHSQAPQGPQMPPGYRLYSGHLDWTEVDGLADPFVFTVLRDPAERIASFYFYLLAEARLLTPQELALPGNLGKANILKMSAEEYFFGGNPGWQVFIRAHYDNFYCSYFATRKMRGWSDIRTLDPAALVERALAGLASVDRVYSTAGLDVLEQDIARMFGASIRVTDNYVNAGQHARGEARWPKLLALMETDKARSALEAFTTRDADLMARVRFAQAAD</sequence>
<dbReference type="AlphaFoldDB" id="A0A8X8HA27"/>
<name>A0A8X8HA27_9RHOB</name>
<proteinExistence type="predicted"/>
<dbReference type="Proteomes" id="UP000484076">
    <property type="component" value="Unassembled WGS sequence"/>
</dbReference>
<gene>
    <name evidence="1" type="ORF">GEU84_019080</name>
</gene>
<accession>A0A8X8HA27</accession>
<dbReference type="InterPro" id="IPR027417">
    <property type="entry name" value="P-loop_NTPase"/>
</dbReference>
<dbReference type="Gene3D" id="3.40.50.300">
    <property type="entry name" value="P-loop containing nucleotide triphosphate hydrolases"/>
    <property type="match status" value="1"/>
</dbReference>
<dbReference type="RefSeq" id="WP_174540003.1">
    <property type="nucleotide sequence ID" value="NZ_WHUT02000016.1"/>
</dbReference>
<dbReference type="Pfam" id="PF03567">
    <property type="entry name" value="Sulfotransfer_2"/>
    <property type="match status" value="1"/>
</dbReference>
<protein>
    <submittedName>
        <fullName evidence="1">Sulfotransferase family 2 domain-containing protein</fullName>
    </submittedName>
</protein>
<dbReference type="GO" id="GO:0008146">
    <property type="term" value="F:sulfotransferase activity"/>
    <property type="evidence" value="ECO:0007669"/>
    <property type="project" value="InterPro"/>
</dbReference>